<name>A0A1E5CW64_9VIBR</name>
<feature type="transmembrane region" description="Helical" evidence="6">
    <location>
        <begin position="265"/>
        <end position="283"/>
    </location>
</feature>
<keyword evidence="4 6" id="KW-0472">Membrane</keyword>
<evidence type="ECO:0000256" key="6">
    <source>
        <dbReference type="SAM" id="Phobius"/>
    </source>
</evidence>
<evidence type="ECO:0000313" key="7">
    <source>
        <dbReference type="EMBL" id="OEE74434.1"/>
    </source>
</evidence>
<sequence>MSHPLSRNPQNLYQVLRWSLLVLPVALLVGSFNAFFLWLLSEATLARIENPWLIYLLPISGLAIVYSYRNWGKNSAGGNNLIMDEIHQAGEGVPVRMGPLVLFTTVITHLFGGSAGREGTAVQIGGATTDWLSKVFRLSEQDRKMMLTAGVAAGFASIFGTPFTGAIFALEVLFIGRIKFNAIIPALLAAILANVVASAWGAHHTHYLISFEQVNTLFGHNIDIDIVLMGKVIIASVGFGLAGYLFGELTHGLKDLFNAVLKNPYLIVVVGGVTVIILTQLLGNYDYIGIGVYPSREGGVSITSAFSAGGAEWYSWIVKLLLTAITLAAGYKGGEVTPLFFVGATLGNFLAWVMGAPVDLFAALGFLAVFAAATNTPLACTIMGVELFGGEYLPYFALACYTAYYFSGHTGIYSSQRVAVSKTLKHGRDHDGSNKIGSYREFKPSHLKRLSKTLSNRKK</sequence>
<accession>A0A1E5CW64</accession>
<keyword evidence="5" id="KW-0406">Ion transport</keyword>
<feature type="transmembrane region" description="Helical" evidence="6">
    <location>
        <begin position="20"/>
        <end position="40"/>
    </location>
</feature>
<dbReference type="GO" id="GO:0016020">
    <property type="term" value="C:membrane"/>
    <property type="evidence" value="ECO:0007669"/>
    <property type="project" value="UniProtKB-SubCell"/>
</dbReference>
<dbReference type="AlphaFoldDB" id="A0A1E5CW64"/>
<dbReference type="PRINTS" id="PR00762">
    <property type="entry name" value="CLCHANNEL"/>
</dbReference>
<evidence type="ECO:0000256" key="3">
    <source>
        <dbReference type="ARBA" id="ARBA00022989"/>
    </source>
</evidence>
<keyword evidence="8" id="KW-1185">Reference proteome</keyword>
<keyword evidence="5" id="KW-0407">Ion channel</keyword>
<dbReference type="SUPFAM" id="SSF81340">
    <property type="entry name" value="Clc chloride channel"/>
    <property type="match status" value="1"/>
</dbReference>
<feature type="transmembrane region" description="Helical" evidence="6">
    <location>
        <begin position="52"/>
        <end position="69"/>
    </location>
</feature>
<dbReference type="Pfam" id="PF00654">
    <property type="entry name" value="Voltage_CLC"/>
    <property type="match status" value="1"/>
</dbReference>
<dbReference type="GO" id="GO:0015108">
    <property type="term" value="F:chloride transmembrane transporter activity"/>
    <property type="evidence" value="ECO:0007669"/>
    <property type="project" value="InterPro"/>
</dbReference>
<dbReference type="EMBL" id="AJYW02000195">
    <property type="protein sequence ID" value="OEE74434.1"/>
    <property type="molecule type" value="Genomic_DNA"/>
</dbReference>
<dbReference type="Proteomes" id="UP000094165">
    <property type="component" value="Unassembled WGS sequence"/>
</dbReference>
<evidence type="ECO:0000313" key="8">
    <source>
        <dbReference type="Proteomes" id="UP000094165"/>
    </source>
</evidence>
<comment type="subcellular location">
    <subcellularLocation>
        <location evidence="1">Membrane</location>
        <topology evidence="1">Multi-pass membrane protein</topology>
    </subcellularLocation>
</comment>
<feature type="transmembrane region" description="Helical" evidence="6">
    <location>
        <begin position="222"/>
        <end position="245"/>
    </location>
</feature>
<dbReference type="InterPro" id="IPR014743">
    <property type="entry name" value="Cl-channel_core"/>
</dbReference>
<keyword evidence="3 6" id="KW-1133">Transmembrane helix</keyword>
<evidence type="ECO:0000256" key="5">
    <source>
        <dbReference type="ARBA" id="ARBA00023303"/>
    </source>
</evidence>
<evidence type="ECO:0000256" key="4">
    <source>
        <dbReference type="ARBA" id="ARBA00023136"/>
    </source>
</evidence>
<feature type="transmembrane region" description="Helical" evidence="6">
    <location>
        <begin position="145"/>
        <end position="170"/>
    </location>
</feature>
<keyword evidence="2 6" id="KW-0812">Transmembrane</keyword>
<comment type="caution">
    <text evidence="7">The sequence shown here is derived from an EMBL/GenBank/DDBJ whole genome shotgun (WGS) entry which is preliminary data.</text>
</comment>
<dbReference type="Gene3D" id="1.10.3080.10">
    <property type="entry name" value="Clc chloride channel"/>
    <property type="match status" value="1"/>
</dbReference>
<feature type="transmembrane region" description="Helical" evidence="6">
    <location>
        <begin position="313"/>
        <end position="331"/>
    </location>
</feature>
<reference evidence="7 8" key="1">
    <citation type="journal article" date="2012" name="Science">
        <title>Ecological populations of bacteria act as socially cohesive units of antibiotic production and resistance.</title>
        <authorList>
            <person name="Cordero O.X."/>
            <person name="Wildschutte H."/>
            <person name="Kirkup B."/>
            <person name="Proehl S."/>
            <person name="Ngo L."/>
            <person name="Hussain F."/>
            <person name="Le Roux F."/>
            <person name="Mincer T."/>
            <person name="Polz M.F."/>
        </authorList>
    </citation>
    <scope>NUCLEOTIDE SEQUENCE [LARGE SCALE GENOMIC DNA]</scope>
    <source>
        <strain evidence="7 8">FF-238</strain>
    </source>
</reference>
<organism evidence="7 8">
    <name type="scientific">Vibrio genomosp. F6 str. FF-238</name>
    <dbReference type="NCBI Taxonomy" id="1191298"/>
    <lineage>
        <taxon>Bacteria</taxon>
        <taxon>Pseudomonadati</taxon>
        <taxon>Pseudomonadota</taxon>
        <taxon>Gammaproteobacteria</taxon>
        <taxon>Vibrionales</taxon>
        <taxon>Vibrionaceae</taxon>
        <taxon>Vibrio</taxon>
    </lineage>
</organism>
<gene>
    <name evidence="7" type="ORF">A130_06295</name>
</gene>
<dbReference type="InterPro" id="IPR050368">
    <property type="entry name" value="ClC-type_chloride_channel"/>
</dbReference>
<evidence type="ECO:0000256" key="1">
    <source>
        <dbReference type="ARBA" id="ARBA00004141"/>
    </source>
</evidence>
<dbReference type="PANTHER" id="PTHR43427:SF12">
    <property type="entry name" value="CHLORIDE TRANSPORTER"/>
    <property type="match status" value="1"/>
</dbReference>
<proteinExistence type="predicted"/>
<keyword evidence="5" id="KW-0813">Transport</keyword>
<feature type="transmembrane region" description="Helical" evidence="6">
    <location>
        <begin position="182"/>
        <end position="202"/>
    </location>
</feature>
<dbReference type="PANTHER" id="PTHR43427">
    <property type="entry name" value="CHLORIDE CHANNEL PROTEIN CLC-E"/>
    <property type="match status" value="1"/>
</dbReference>
<evidence type="ECO:0000256" key="2">
    <source>
        <dbReference type="ARBA" id="ARBA00022692"/>
    </source>
</evidence>
<protein>
    <submittedName>
        <fullName evidence="7">Voltage-gated chloride channel protein</fullName>
    </submittedName>
</protein>
<dbReference type="CDD" id="cd03682">
    <property type="entry name" value="ClC_sycA_like"/>
    <property type="match status" value="1"/>
</dbReference>
<dbReference type="RefSeq" id="WP_017054337.1">
    <property type="nucleotide sequence ID" value="NZ_AJYW02000195.1"/>
</dbReference>
<dbReference type="InterPro" id="IPR001807">
    <property type="entry name" value="ClC"/>
</dbReference>